<organism evidence="3">
    <name type="scientific">Thelazia callipaeda</name>
    <name type="common">Oriental eyeworm</name>
    <name type="synonym">Parasitic nematode</name>
    <dbReference type="NCBI Taxonomy" id="103827"/>
    <lineage>
        <taxon>Eukaryota</taxon>
        <taxon>Metazoa</taxon>
        <taxon>Ecdysozoa</taxon>
        <taxon>Nematoda</taxon>
        <taxon>Chromadorea</taxon>
        <taxon>Rhabditida</taxon>
        <taxon>Spirurina</taxon>
        <taxon>Spiruromorpha</taxon>
        <taxon>Thelazioidea</taxon>
        <taxon>Thelaziidae</taxon>
        <taxon>Thelazia</taxon>
    </lineage>
</organism>
<sequence length="163" mass="19044">MRIVDPILVNNKYIYKLQLKAMARNVYIEKNRGSLFLVIARLCQIAEGLVRPGAFRKHEMEGKEKKSATGIINENSRENRCVGKSSVRICKRMLQSLALHVVHTRRNESYRRQRSVSTYLTPISRKKENTLHESKNWKMGGGDGNRHNEYLEEFVPDYEVHDR</sequence>
<dbReference type="EMBL" id="UYYF01000440">
    <property type="protein sequence ID" value="VDM98180.1"/>
    <property type="molecule type" value="Genomic_DNA"/>
</dbReference>
<evidence type="ECO:0000313" key="2">
    <source>
        <dbReference type="Proteomes" id="UP000276776"/>
    </source>
</evidence>
<proteinExistence type="predicted"/>
<accession>A0A0N5CPZ7</accession>
<evidence type="ECO:0000313" key="3">
    <source>
        <dbReference type="WBParaSite" id="TCLT_0000229701-mRNA-1"/>
    </source>
</evidence>
<dbReference type="AlphaFoldDB" id="A0A0N5CPZ7"/>
<reference evidence="1 2" key="2">
    <citation type="submission" date="2018-11" db="EMBL/GenBank/DDBJ databases">
        <authorList>
            <consortium name="Pathogen Informatics"/>
        </authorList>
    </citation>
    <scope>NUCLEOTIDE SEQUENCE [LARGE SCALE GENOMIC DNA]</scope>
</reference>
<gene>
    <name evidence="1" type="ORF">TCLT_LOCUS2298</name>
</gene>
<dbReference type="WBParaSite" id="TCLT_0000229701-mRNA-1">
    <property type="protein sequence ID" value="TCLT_0000229701-mRNA-1"/>
    <property type="gene ID" value="TCLT_0000229701"/>
</dbReference>
<keyword evidence="2" id="KW-1185">Reference proteome</keyword>
<reference evidence="3" key="1">
    <citation type="submission" date="2017-02" db="UniProtKB">
        <authorList>
            <consortium name="WormBaseParasite"/>
        </authorList>
    </citation>
    <scope>IDENTIFICATION</scope>
</reference>
<evidence type="ECO:0000313" key="1">
    <source>
        <dbReference type="EMBL" id="VDM98180.1"/>
    </source>
</evidence>
<protein>
    <submittedName>
        <fullName evidence="1 3">Uncharacterized protein</fullName>
    </submittedName>
</protein>
<dbReference type="Proteomes" id="UP000276776">
    <property type="component" value="Unassembled WGS sequence"/>
</dbReference>
<name>A0A0N5CPZ7_THECL</name>